<protein>
    <submittedName>
        <fullName evidence="1">Uncharacterized protein</fullName>
    </submittedName>
</protein>
<evidence type="ECO:0000313" key="1">
    <source>
        <dbReference type="EMBL" id="VUZ56509.1"/>
    </source>
</evidence>
<organism evidence="1 2">
    <name type="scientific">Hymenolepis diminuta</name>
    <name type="common">Rat tapeworm</name>
    <dbReference type="NCBI Taxonomy" id="6216"/>
    <lineage>
        <taxon>Eukaryota</taxon>
        <taxon>Metazoa</taxon>
        <taxon>Spiralia</taxon>
        <taxon>Lophotrochozoa</taxon>
        <taxon>Platyhelminthes</taxon>
        <taxon>Cestoda</taxon>
        <taxon>Eucestoda</taxon>
        <taxon>Cyclophyllidea</taxon>
        <taxon>Hymenolepididae</taxon>
        <taxon>Hymenolepis</taxon>
    </lineage>
</organism>
<dbReference type="EMBL" id="CABIJS010000705">
    <property type="protein sequence ID" value="VUZ56509.1"/>
    <property type="molecule type" value="Genomic_DNA"/>
</dbReference>
<gene>
    <name evidence="1" type="ORF">WMSIL1_LOCUS14134</name>
</gene>
<proteinExistence type="predicted"/>
<accession>A0A564ZAW6</accession>
<feature type="non-terminal residue" evidence="1">
    <location>
        <position position="67"/>
    </location>
</feature>
<sequence>MSISENYENHHVCLSILGQLLQLQTVLPELNSIVSSTMIMNLFDAVATFNTRDLLPIDIDKNFCGYL</sequence>
<reference evidence="1 2" key="1">
    <citation type="submission" date="2019-07" db="EMBL/GenBank/DDBJ databases">
        <authorList>
            <person name="Jastrzebski P J."/>
            <person name="Paukszto L."/>
            <person name="Jastrzebski P J."/>
        </authorList>
    </citation>
    <scope>NUCLEOTIDE SEQUENCE [LARGE SCALE GENOMIC DNA]</scope>
    <source>
        <strain evidence="1 2">WMS-il1</strain>
    </source>
</reference>
<evidence type="ECO:0000313" key="2">
    <source>
        <dbReference type="Proteomes" id="UP000321570"/>
    </source>
</evidence>
<dbReference type="Proteomes" id="UP000321570">
    <property type="component" value="Unassembled WGS sequence"/>
</dbReference>
<name>A0A564ZAW6_HYMDI</name>
<keyword evidence="2" id="KW-1185">Reference proteome</keyword>
<dbReference type="AlphaFoldDB" id="A0A564ZAW6"/>